<comment type="similarity">
    <text evidence="7">Belongs to the RNA methyltransferase RsmE family.</text>
</comment>
<dbReference type="GO" id="GO:0008168">
    <property type="term" value="F:methyltransferase activity"/>
    <property type="evidence" value="ECO:0007669"/>
    <property type="project" value="UniProtKB-KW"/>
</dbReference>
<gene>
    <name evidence="10" type="ORF">KXJ70_10855</name>
</gene>
<comment type="caution">
    <text evidence="10">The sequence shown here is derived from an EMBL/GenBank/DDBJ whole genome shotgun (WGS) entry which is preliminary data.</text>
</comment>
<dbReference type="PANTHER" id="PTHR30027">
    <property type="entry name" value="RIBOSOMAL RNA SMALL SUBUNIT METHYLTRANSFERASE E"/>
    <property type="match status" value="1"/>
</dbReference>
<dbReference type="CDD" id="cd18084">
    <property type="entry name" value="RsmE-like"/>
    <property type="match status" value="1"/>
</dbReference>
<dbReference type="EMBL" id="JAHWDQ010000002">
    <property type="protein sequence ID" value="MBW2941282.1"/>
    <property type="molecule type" value="Genomic_DNA"/>
</dbReference>
<dbReference type="InterPro" id="IPR046887">
    <property type="entry name" value="RsmE_PUA-like"/>
</dbReference>
<protein>
    <recommendedName>
        <fullName evidence="7">Ribosomal RNA small subunit methyltransferase E</fullName>
        <ecNumber evidence="7">2.1.1.193</ecNumber>
    </recommendedName>
</protein>
<evidence type="ECO:0000256" key="2">
    <source>
        <dbReference type="ARBA" id="ARBA00022490"/>
    </source>
</evidence>
<reference evidence="10" key="1">
    <citation type="submission" date="2021-07" db="EMBL/GenBank/DDBJ databases">
        <title>Zhongshania sp. CAU 1632 isolated from seawater.</title>
        <authorList>
            <person name="Kim W."/>
        </authorList>
    </citation>
    <scope>NUCLEOTIDE SEQUENCE</scope>
    <source>
        <strain evidence="10">CAU 1632</strain>
    </source>
</reference>
<accession>A0ABS6VSK5</accession>
<dbReference type="NCBIfam" id="NF008692">
    <property type="entry name" value="PRK11713.1-5"/>
    <property type="match status" value="1"/>
</dbReference>
<organism evidence="10 11">
    <name type="scientific">Zhongshania aquimaris</name>
    <dbReference type="NCBI Taxonomy" id="2857107"/>
    <lineage>
        <taxon>Bacteria</taxon>
        <taxon>Pseudomonadati</taxon>
        <taxon>Pseudomonadota</taxon>
        <taxon>Gammaproteobacteria</taxon>
        <taxon>Cellvibrionales</taxon>
        <taxon>Spongiibacteraceae</taxon>
        <taxon>Zhongshania</taxon>
    </lineage>
</organism>
<comment type="subcellular location">
    <subcellularLocation>
        <location evidence="1 7">Cytoplasm</location>
    </subcellularLocation>
</comment>
<dbReference type="PIRSF" id="PIRSF015601">
    <property type="entry name" value="MTase_slr0722"/>
    <property type="match status" value="1"/>
</dbReference>
<dbReference type="RefSeq" id="WP_219043523.1">
    <property type="nucleotide sequence ID" value="NZ_JAHWDQ010000002.1"/>
</dbReference>
<feature type="domain" description="Ribosomal RNA small subunit methyltransferase E methyltransferase" evidence="8">
    <location>
        <begin position="76"/>
        <end position="237"/>
    </location>
</feature>
<evidence type="ECO:0000256" key="4">
    <source>
        <dbReference type="ARBA" id="ARBA00022603"/>
    </source>
</evidence>
<keyword evidence="3 7" id="KW-0698">rRNA processing</keyword>
<keyword evidence="6 7" id="KW-0949">S-adenosyl-L-methionine</keyword>
<evidence type="ECO:0000259" key="8">
    <source>
        <dbReference type="Pfam" id="PF04452"/>
    </source>
</evidence>
<dbReference type="GO" id="GO:0032259">
    <property type="term" value="P:methylation"/>
    <property type="evidence" value="ECO:0007669"/>
    <property type="project" value="UniProtKB-KW"/>
</dbReference>
<keyword evidence="5 7" id="KW-0808">Transferase</keyword>
<dbReference type="NCBIfam" id="TIGR00046">
    <property type="entry name" value="RsmE family RNA methyltransferase"/>
    <property type="match status" value="1"/>
</dbReference>
<dbReference type="InterPro" id="IPR046886">
    <property type="entry name" value="RsmE_MTase_dom"/>
</dbReference>
<evidence type="ECO:0000259" key="9">
    <source>
        <dbReference type="Pfam" id="PF20260"/>
    </source>
</evidence>
<evidence type="ECO:0000256" key="6">
    <source>
        <dbReference type="ARBA" id="ARBA00022691"/>
    </source>
</evidence>
<dbReference type="Pfam" id="PF20260">
    <property type="entry name" value="PUA_4"/>
    <property type="match status" value="1"/>
</dbReference>
<evidence type="ECO:0000313" key="11">
    <source>
        <dbReference type="Proteomes" id="UP001166291"/>
    </source>
</evidence>
<proteinExistence type="inferred from homology"/>
<dbReference type="Proteomes" id="UP001166291">
    <property type="component" value="Unassembled WGS sequence"/>
</dbReference>
<evidence type="ECO:0000256" key="1">
    <source>
        <dbReference type="ARBA" id="ARBA00004496"/>
    </source>
</evidence>
<dbReference type="PANTHER" id="PTHR30027:SF3">
    <property type="entry name" value="16S RRNA (URACIL(1498)-N(3))-METHYLTRANSFERASE"/>
    <property type="match status" value="1"/>
</dbReference>
<comment type="catalytic activity">
    <reaction evidence="7">
        <text>uridine(1498) in 16S rRNA + S-adenosyl-L-methionine = N(3)-methyluridine(1498) in 16S rRNA + S-adenosyl-L-homocysteine + H(+)</text>
        <dbReference type="Rhea" id="RHEA:42920"/>
        <dbReference type="Rhea" id="RHEA-COMP:10283"/>
        <dbReference type="Rhea" id="RHEA-COMP:10284"/>
        <dbReference type="ChEBI" id="CHEBI:15378"/>
        <dbReference type="ChEBI" id="CHEBI:57856"/>
        <dbReference type="ChEBI" id="CHEBI:59789"/>
        <dbReference type="ChEBI" id="CHEBI:65315"/>
        <dbReference type="ChEBI" id="CHEBI:74502"/>
        <dbReference type="EC" id="2.1.1.193"/>
    </reaction>
</comment>
<keyword evidence="11" id="KW-1185">Reference proteome</keyword>
<keyword evidence="4 7" id="KW-0489">Methyltransferase</keyword>
<name>A0ABS6VSK5_9GAMM</name>
<evidence type="ECO:0000256" key="5">
    <source>
        <dbReference type="ARBA" id="ARBA00022679"/>
    </source>
</evidence>
<evidence type="ECO:0000313" key="10">
    <source>
        <dbReference type="EMBL" id="MBW2941282.1"/>
    </source>
</evidence>
<evidence type="ECO:0000256" key="3">
    <source>
        <dbReference type="ARBA" id="ARBA00022552"/>
    </source>
</evidence>
<dbReference type="EC" id="2.1.1.193" evidence="7"/>
<comment type="function">
    <text evidence="7">Specifically methylates the N3 position of the uracil ring of uridine 1498 (m3U1498) in 16S rRNA. Acts on the fully assembled 30S ribosomal subunit.</text>
</comment>
<keyword evidence="2 7" id="KW-0963">Cytoplasm</keyword>
<evidence type="ECO:0000256" key="7">
    <source>
        <dbReference type="PIRNR" id="PIRNR015601"/>
    </source>
</evidence>
<sequence length="246" mass="27134">MRVPRIYVEQELAVGQLISLDERAAHYVSQVLRMRAGRDLIVFNGDGAAYPATIIEAAKKLLRCQLGDEVLSSAPPSPLYIELAIGISKGDRFDWVIQKATELGVNKITPLFTERCDVKLSGERQEKKQRHWQQIMISACEQSGRNNLVEIGDACRLDTWCASLGEQIKLVLCPSLNAQLSVDDGGANHITLLVGPEGGLSDDEITYSIKQGFQALQLGPRVLRTETAPIAAISIIQHRWGDMGWV</sequence>
<dbReference type="Pfam" id="PF04452">
    <property type="entry name" value="Methyltrans_RNA"/>
    <property type="match status" value="1"/>
</dbReference>
<feature type="domain" description="Ribosomal RNA small subunit methyltransferase E PUA-like" evidence="9">
    <location>
        <begin position="20"/>
        <end position="65"/>
    </location>
</feature>
<dbReference type="InterPro" id="IPR006700">
    <property type="entry name" value="RsmE"/>
</dbReference>